<evidence type="ECO:0000313" key="2">
    <source>
        <dbReference type="Proteomes" id="UP000616885"/>
    </source>
</evidence>
<sequence>MPGSRLRHAPLPAHTMTRQRCPIFLNSSPFLTRVAMVASSSPIPIQLVSPQPSSAQLRPSVHQTNYIPRMDACRALLLQDITPPEEEELCLHLRTYSYLQLLAASLTHLTPFINNTNYISACLVIFSVPATSRS</sequence>
<proteinExistence type="predicted"/>
<organism evidence="1 2">
    <name type="scientific">Bionectria ochroleuca</name>
    <name type="common">Gliocladium roseum</name>
    <dbReference type="NCBI Taxonomy" id="29856"/>
    <lineage>
        <taxon>Eukaryota</taxon>
        <taxon>Fungi</taxon>
        <taxon>Dikarya</taxon>
        <taxon>Ascomycota</taxon>
        <taxon>Pezizomycotina</taxon>
        <taxon>Sordariomycetes</taxon>
        <taxon>Hypocreomycetidae</taxon>
        <taxon>Hypocreales</taxon>
        <taxon>Bionectriaceae</taxon>
        <taxon>Clonostachys</taxon>
    </lineage>
</organism>
<dbReference type="EMBL" id="JADCTT010000020">
    <property type="protein sequence ID" value="KAF9742654.1"/>
    <property type="molecule type" value="Genomic_DNA"/>
</dbReference>
<comment type="caution">
    <text evidence="1">The sequence shown here is derived from an EMBL/GenBank/DDBJ whole genome shotgun (WGS) entry which is preliminary data.</text>
</comment>
<gene>
    <name evidence="1" type="ORF">IM811_009307</name>
</gene>
<dbReference type="AlphaFoldDB" id="A0A8H7K429"/>
<dbReference type="Proteomes" id="UP000616885">
    <property type="component" value="Unassembled WGS sequence"/>
</dbReference>
<evidence type="ECO:0000313" key="1">
    <source>
        <dbReference type="EMBL" id="KAF9742654.1"/>
    </source>
</evidence>
<reference evidence="1" key="1">
    <citation type="submission" date="2020-10" db="EMBL/GenBank/DDBJ databases">
        <title>High-Quality Genome Resource of Clonostachys rosea strain S41 by Oxford Nanopore Long-Read Sequencing.</title>
        <authorList>
            <person name="Wang H."/>
        </authorList>
    </citation>
    <scope>NUCLEOTIDE SEQUENCE</scope>
    <source>
        <strain evidence="1">S41</strain>
    </source>
</reference>
<accession>A0A8H7K429</accession>
<protein>
    <submittedName>
        <fullName evidence="1">Uncharacterized protein</fullName>
    </submittedName>
</protein>
<name>A0A8H7K429_BIOOC</name>